<dbReference type="Proteomes" id="UP000076881">
    <property type="component" value="Unassembled WGS sequence"/>
</dbReference>
<evidence type="ECO:0000313" key="2">
    <source>
        <dbReference type="EMBL" id="OAA70833.1"/>
    </source>
</evidence>
<evidence type="ECO:0000256" key="1">
    <source>
        <dbReference type="SAM" id="SignalP"/>
    </source>
</evidence>
<feature type="chain" id="PRO_5007895844" evidence="1">
    <location>
        <begin position="20"/>
        <end position="105"/>
    </location>
</feature>
<accession>A0A168C1X2</accession>
<name>A0A168C1X2_CORDF</name>
<organism evidence="2 3">
    <name type="scientific">Akanthomyces lecanii RCEF 1005</name>
    <dbReference type="NCBI Taxonomy" id="1081108"/>
    <lineage>
        <taxon>Eukaryota</taxon>
        <taxon>Fungi</taxon>
        <taxon>Dikarya</taxon>
        <taxon>Ascomycota</taxon>
        <taxon>Pezizomycotina</taxon>
        <taxon>Sordariomycetes</taxon>
        <taxon>Hypocreomycetidae</taxon>
        <taxon>Hypocreales</taxon>
        <taxon>Cordycipitaceae</taxon>
        <taxon>Akanthomyces</taxon>
        <taxon>Cordyceps confragosa</taxon>
    </lineage>
</organism>
<comment type="caution">
    <text evidence="2">The sequence shown here is derived from an EMBL/GenBank/DDBJ whole genome shotgun (WGS) entry which is preliminary data.</text>
</comment>
<keyword evidence="1" id="KW-0732">Signal</keyword>
<proteinExistence type="predicted"/>
<dbReference type="EMBL" id="AZHF01000009">
    <property type="protein sequence ID" value="OAA70833.1"/>
    <property type="molecule type" value="Genomic_DNA"/>
</dbReference>
<sequence>MRFTTLLTSVASLAALSTADDLPKGVAIRIFPVTGSGHWDIAAGQHCSNLGLLKRLFNAATVAPWAECRLYQHLDCYDEFRDHRLEGGEYNLTEIDFQSIYCPFR</sequence>
<reference evidence="2 3" key="1">
    <citation type="journal article" date="2016" name="Genome Biol. Evol.">
        <title>Divergent and convergent evolution of fungal pathogenicity.</title>
        <authorList>
            <person name="Shang Y."/>
            <person name="Xiao G."/>
            <person name="Zheng P."/>
            <person name="Cen K."/>
            <person name="Zhan S."/>
            <person name="Wang C."/>
        </authorList>
    </citation>
    <scope>NUCLEOTIDE SEQUENCE [LARGE SCALE GENOMIC DNA]</scope>
    <source>
        <strain evidence="2 3">RCEF 1005</strain>
    </source>
</reference>
<feature type="signal peptide" evidence="1">
    <location>
        <begin position="1"/>
        <end position="19"/>
    </location>
</feature>
<gene>
    <name evidence="2" type="ORF">LEL_09424</name>
</gene>
<dbReference type="AlphaFoldDB" id="A0A168C1X2"/>
<protein>
    <submittedName>
        <fullName evidence="2">Uncharacterized protein</fullName>
    </submittedName>
</protein>
<keyword evidence="3" id="KW-1185">Reference proteome</keyword>
<dbReference type="OrthoDB" id="10330140at2759"/>
<evidence type="ECO:0000313" key="3">
    <source>
        <dbReference type="Proteomes" id="UP000076881"/>
    </source>
</evidence>